<dbReference type="NCBIfam" id="TIGR03980">
    <property type="entry name" value="prismane_assoc"/>
    <property type="match status" value="1"/>
</dbReference>
<evidence type="ECO:0000313" key="3">
    <source>
        <dbReference type="Proteomes" id="UP000679848"/>
    </source>
</evidence>
<evidence type="ECO:0000313" key="2">
    <source>
        <dbReference type="EMBL" id="BCK85863.1"/>
    </source>
</evidence>
<dbReference type="PANTHER" id="PTHR39341:SF1">
    <property type="entry name" value="DUF1858 DOMAIN-CONTAINING PROTEIN"/>
    <property type="match status" value="1"/>
</dbReference>
<dbReference type="Proteomes" id="UP000679848">
    <property type="component" value="Plasmid pMM59_01"/>
</dbReference>
<dbReference type="SUPFAM" id="SSF140683">
    <property type="entry name" value="SP0561-like"/>
    <property type="match status" value="1"/>
</dbReference>
<dbReference type="InterPro" id="IPR015077">
    <property type="entry name" value="DUF1858"/>
</dbReference>
<dbReference type="InterPro" id="IPR023883">
    <property type="entry name" value="CHP03980_redox-disulphide"/>
</dbReference>
<feature type="domain" description="DUF1858" evidence="1">
    <location>
        <begin position="40"/>
        <end position="93"/>
    </location>
</feature>
<name>A0A830UBD1_9FIRM</name>
<dbReference type="Pfam" id="PF08984">
    <property type="entry name" value="DUF1858"/>
    <property type="match status" value="1"/>
</dbReference>
<evidence type="ECO:0000259" key="1">
    <source>
        <dbReference type="Pfam" id="PF08984"/>
    </source>
</evidence>
<protein>
    <recommendedName>
        <fullName evidence="1">DUF1858 domain-containing protein</fullName>
    </recommendedName>
</protein>
<keyword evidence="2" id="KW-0614">Plasmid</keyword>
<dbReference type="EMBL" id="AP023421">
    <property type="protein sequence ID" value="BCK85863.1"/>
    <property type="molecule type" value="Genomic_DNA"/>
</dbReference>
<reference evidence="2" key="1">
    <citation type="submission" date="2020-09" db="EMBL/GenBank/DDBJ databases">
        <title>New species isolated from human feces.</title>
        <authorList>
            <person name="Kitahara M."/>
            <person name="Shigeno Y."/>
            <person name="Shime M."/>
            <person name="Matsumoto Y."/>
            <person name="Nakamura S."/>
            <person name="Motooka D."/>
            <person name="Fukuoka S."/>
            <person name="Nishikawa H."/>
            <person name="Benno Y."/>
        </authorList>
    </citation>
    <scope>NUCLEOTIDE SEQUENCE</scope>
    <source>
        <strain evidence="2">MM59</strain>
        <plasmid evidence="2">pMM59_01</plasmid>
    </source>
</reference>
<sequence length="104" mass="11264">MSEMGSFYNFLGISIEFMPMIQYNEIVEISNGGQPTMINITKDTIIGDILDIAPQTAPIFLSIGMHCLGCGASRGETVEEACAVHGVDVEKLLKLVNEEANKAQ</sequence>
<geneLocation type="plasmid" evidence="2 3">
    <name>pMM59_01</name>
</geneLocation>
<dbReference type="KEGG" id="pfaa:MM59RIKEN_31820"/>
<dbReference type="InterPro" id="IPR038062">
    <property type="entry name" value="ScdA-like_N_sf"/>
</dbReference>
<dbReference type="AlphaFoldDB" id="A0A830UBD1"/>
<proteinExistence type="predicted"/>
<organism evidence="2 3">
    <name type="scientific">Pusillibacter faecalis</name>
    <dbReference type="NCBI Taxonomy" id="2714358"/>
    <lineage>
        <taxon>Bacteria</taxon>
        <taxon>Bacillati</taxon>
        <taxon>Bacillota</taxon>
        <taxon>Clostridia</taxon>
        <taxon>Eubacteriales</taxon>
        <taxon>Oscillospiraceae</taxon>
        <taxon>Pusillibacter</taxon>
    </lineage>
</organism>
<gene>
    <name evidence="2" type="ORF">MM59RIKEN_31820</name>
</gene>
<accession>A0A830UBD1</accession>
<dbReference type="PANTHER" id="PTHR39341">
    <property type="entry name" value="BSL7085 PROTEIN"/>
    <property type="match status" value="1"/>
</dbReference>
<dbReference type="Gene3D" id="1.10.3910.10">
    <property type="entry name" value="SP0561-like"/>
    <property type="match status" value="1"/>
</dbReference>
<keyword evidence="3" id="KW-1185">Reference proteome</keyword>